<feature type="transmembrane region" description="Helical" evidence="7">
    <location>
        <begin position="20"/>
        <end position="39"/>
    </location>
</feature>
<evidence type="ECO:0000256" key="4">
    <source>
        <dbReference type="ARBA" id="ARBA00023136"/>
    </source>
</evidence>
<comment type="subcellular location">
    <subcellularLocation>
        <location evidence="1">Membrane</location>
        <topology evidence="1">Multi-pass membrane protein</topology>
    </subcellularLocation>
</comment>
<dbReference type="Proteomes" id="UP000504638">
    <property type="component" value="Unplaced"/>
</dbReference>
<evidence type="ECO:0000256" key="2">
    <source>
        <dbReference type="ARBA" id="ARBA00022692"/>
    </source>
</evidence>
<keyword evidence="2 7" id="KW-0812">Transmembrane</keyword>
<feature type="compositionally biased region" description="Polar residues" evidence="6">
    <location>
        <begin position="300"/>
        <end position="316"/>
    </location>
</feature>
<evidence type="ECO:0000313" key="10">
    <source>
        <dbReference type="Proteomes" id="UP000504638"/>
    </source>
</evidence>
<feature type="transmembrane region" description="Helical" evidence="7">
    <location>
        <begin position="217"/>
        <end position="241"/>
    </location>
</feature>
<dbReference type="InterPro" id="IPR049326">
    <property type="entry name" value="Rhodopsin_dom_fungi"/>
</dbReference>
<feature type="transmembrane region" description="Helical" evidence="7">
    <location>
        <begin position="51"/>
        <end position="74"/>
    </location>
</feature>
<feature type="transmembrane region" description="Helical" evidence="7">
    <location>
        <begin position="182"/>
        <end position="205"/>
    </location>
</feature>
<evidence type="ECO:0000256" key="5">
    <source>
        <dbReference type="ARBA" id="ARBA00038359"/>
    </source>
</evidence>
<dbReference type="AlphaFoldDB" id="A0A6G1FU60"/>
<comment type="similarity">
    <text evidence="5">Belongs to the SAT4 family.</text>
</comment>
<organism evidence="9">
    <name type="scientific">Eremomyces bilateralis CBS 781.70</name>
    <dbReference type="NCBI Taxonomy" id="1392243"/>
    <lineage>
        <taxon>Eukaryota</taxon>
        <taxon>Fungi</taxon>
        <taxon>Dikarya</taxon>
        <taxon>Ascomycota</taxon>
        <taxon>Pezizomycotina</taxon>
        <taxon>Dothideomycetes</taxon>
        <taxon>Dothideomycetes incertae sedis</taxon>
        <taxon>Eremomycetales</taxon>
        <taxon>Eremomycetaceae</taxon>
        <taxon>Eremomyces</taxon>
    </lineage>
</organism>
<evidence type="ECO:0000256" key="6">
    <source>
        <dbReference type="SAM" id="MobiDB-lite"/>
    </source>
</evidence>
<dbReference type="RefSeq" id="XP_033530968.1">
    <property type="nucleotide sequence ID" value="XM_033677718.1"/>
</dbReference>
<dbReference type="EMBL" id="ML975173">
    <property type="protein sequence ID" value="KAF1809337.1"/>
    <property type="molecule type" value="Genomic_DNA"/>
</dbReference>
<dbReference type="GeneID" id="54418288"/>
<evidence type="ECO:0000313" key="11">
    <source>
        <dbReference type="RefSeq" id="XP_033530968.1"/>
    </source>
</evidence>
<accession>A0A6G1FU60</accession>
<feature type="region of interest" description="Disordered" evidence="6">
    <location>
        <begin position="384"/>
        <end position="403"/>
    </location>
</feature>
<feature type="transmembrane region" description="Helical" evidence="7">
    <location>
        <begin position="133"/>
        <end position="156"/>
    </location>
</feature>
<dbReference type="InterPro" id="IPR052337">
    <property type="entry name" value="SAT4-like"/>
</dbReference>
<feature type="domain" description="Rhodopsin" evidence="8">
    <location>
        <begin position="39"/>
        <end position="283"/>
    </location>
</feature>
<reference evidence="11" key="3">
    <citation type="submission" date="2025-04" db="UniProtKB">
        <authorList>
            <consortium name="RefSeq"/>
        </authorList>
    </citation>
    <scope>IDENTIFICATION</scope>
    <source>
        <strain evidence="11">CBS 781.70</strain>
    </source>
</reference>
<dbReference type="GO" id="GO:0016020">
    <property type="term" value="C:membrane"/>
    <property type="evidence" value="ECO:0007669"/>
    <property type="project" value="UniProtKB-SubCell"/>
</dbReference>
<evidence type="ECO:0000256" key="1">
    <source>
        <dbReference type="ARBA" id="ARBA00004141"/>
    </source>
</evidence>
<gene>
    <name evidence="9 11" type="ORF">P152DRAFT_441850</name>
</gene>
<reference evidence="9 11" key="1">
    <citation type="submission" date="2020-01" db="EMBL/GenBank/DDBJ databases">
        <authorList>
            <consortium name="DOE Joint Genome Institute"/>
            <person name="Haridas S."/>
            <person name="Albert R."/>
            <person name="Binder M."/>
            <person name="Bloem J."/>
            <person name="Labutti K."/>
            <person name="Salamov A."/>
            <person name="Andreopoulos B."/>
            <person name="Baker S.E."/>
            <person name="Barry K."/>
            <person name="Bills G."/>
            <person name="Bluhm B.H."/>
            <person name="Cannon C."/>
            <person name="Castanera R."/>
            <person name="Culley D.E."/>
            <person name="Daum C."/>
            <person name="Ezra D."/>
            <person name="Gonzalez J.B."/>
            <person name="Henrissat B."/>
            <person name="Kuo A."/>
            <person name="Liang C."/>
            <person name="Lipzen A."/>
            <person name="Lutzoni F."/>
            <person name="Magnuson J."/>
            <person name="Mondo S."/>
            <person name="Nolan M."/>
            <person name="Ohm R."/>
            <person name="Pangilinan J."/>
            <person name="Park H.-J."/>
            <person name="Ramirez L."/>
            <person name="Alfaro M."/>
            <person name="Sun H."/>
            <person name="Tritt A."/>
            <person name="Yoshinaga Y."/>
            <person name="Zwiers L.-H."/>
            <person name="Turgeon B.G."/>
            <person name="Goodwin S.B."/>
            <person name="Spatafora J.W."/>
            <person name="Crous P.W."/>
            <person name="Grigoriev I.V."/>
        </authorList>
    </citation>
    <scope>NUCLEOTIDE SEQUENCE</scope>
    <source>
        <strain evidence="9 11">CBS 781.70</strain>
    </source>
</reference>
<proteinExistence type="inferred from homology"/>
<keyword evidence="10" id="KW-1185">Reference proteome</keyword>
<evidence type="ECO:0000256" key="3">
    <source>
        <dbReference type="ARBA" id="ARBA00022989"/>
    </source>
</evidence>
<dbReference type="PANTHER" id="PTHR33048:SF157">
    <property type="entry name" value="INTEGRAL MEMBRANE PROTEIN"/>
    <property type="match status" value="1"/>
</dbReference>
<feature type="region of interest" description="Disordered" evidence="6">
    <location>
        <begin position="298"/>
        <end position="321"/>
    </location>
</feature>
<dbReference type="OrthoDB" id="3648173at2759"/>
<evidence type="ECO:0000259" key="8">
    <source>
        <dbReference type="Pfam" id="PF20684"/>
    </source>
</evidence>
<evidence type="ECO:0000313" key="9">
    <source>
        <dbReference type="EMBL" id="KAF1809337.1"/>
    </source>
</evidence>
<reference evidence="11" key="2">
    <citation type="submission" date="2020-04" db="EMBL/GenBank/DDBJ databases">
        <authorList>
            <consortium name="NCBI Genome Project"/>
        </authorList>
    </citation>
    <scope>NUCLEOTIDE SEQUENCE</scope>
    <source>
        <strain evidence="11">CBS 781.70</strain>
    </source>
</reference>
<sequence length="426" mass="47123">MLHPQEPQVFKNGHLTPPTKWVIAIQSILVALATCFVCWRMYARISLKKRIAADDIFIVLGLGLAIGRAVAASLSSQIGWASRMGPQEQYQVAFYQRYFERRLWYALSAMFTRLGVLTYYLRLFPTALRGLRIGSWVLIIGTFMQCLQLVLTLAILCSDIDDLYRGALNEYHNPRCSNAREFTYSGALVDAVLDALIYALPIPYIWGLRQIRLGQRVGLAIIFGIGLIACVFALLQIPFIIANYRTDAEGQQWFGSEVSLFIAIELALGLVASSLPDLRGLIARSWPNMMGPFRHAVESSEPSVESNRRSAGQNAPPTIGGHVQANVEERRRGIPGAAAMASRRKVPDWLRSTLASSVMRDTVGRSPQTTAEVASQVRIDVEGAGDHIDLEEGRQKRSKERVTAISEAAVNRISLSSSSSSSQKPK</sequence>
<dbReference type="Pfam" id="PF20684">
    <property type="entry name" value="Fung_rhodopsin"/>
    <property type="match status" value="1"/>
</dbReference>
<dbReference type="PANTHER" id="PTHR33048">
    <property type="entry name" value="PTH11-LIKE INTEGRAL MEMBRANE PROTEIN (AFU_ORTHOLOGUE AFUA_5G11245)"/>
    <property type="match status" value="1"/>
</dbReference>
<feature type="transmembrane region" description="Helical" evidence="7">
    <location>
        <begin position="103"/>
        <end position="121"/>
    </location>
</feature>
<feature type="compositionally biased region" description="Basic and acidic residues" evidence="6">
    <location>
        <begin position="384"/>
        <end position="395"/>
    </location>
</feature>
<feature type="transmembrane region" description="Helical" evidence="7">
    <location>
        <begin position="253"/>
        <end position="275"/>
    </location>
</feature>
<protein>
    <recommendedName>
        <fullName evidence="8">Rhodopsin domain-containing protein</fullName>
    </recommendedName>
</protein>
<evidence type="ECO:0000256" key="7">
    <source>
        <dbReference type="SAM" id="Phobius"/>
    </source>
</evidence>
<keyword evidence="3 7" id="KW-1133">Transmembrane helix</keyword>
<keyword evidence="4 7" id="KW-0472">Membrane</keyword>
<name>A0A6G1FU60_9PEZI</name>